<dbReference type="SUPFAM" id="SSF52833">
    <property type="entry name" value="Thioredoxin-like"/>
    <property type="match status" value="1"/>
</dbReference>
<proteinExistence type="predicted"/>
<sequence length="190" mass="21001">MLVIFPKKYDTKSSSTWPLLWPHTPTGSTLALLRIAYAPRPLKFMDDIIYNSSKTTPRRPPLYAETKVNYTITMSDDTRVYLYTSLAGGSTQLTTATTRIASILDSHKIAYTAVDLATGDEIHKRIWQRKTSGKKLPGVVVWTKTIEGIQGEGRGEVEGMDVHVCLTTEELEDANEGGPAEIKSELGLNA</sequence>
<protein>
    <submittedName>
        <fullName evidence="1">Uncharacterized protein</fullName>
    </submittedName>
</protein>
<dbReference type="InterPro" id="IPR036249">
    <property type="entry name" value="Thioredoxin-like_sf"/>
</dbReference>
<accession>A0A0E9NIY5</accession>
<dbReference type="Proteomes" id="UP000033140">
    <property type="component" value="Unassembled WGS sequence"/>
</dbReference>
<reference evidence="1 2" key="2">
    <citation type="journal article" date="2014" name="J. Gen. Appl. Microbiol.">
        <title>The early diverging ascomycetous budding yeast Saitoella complicata has three histone deacetylases belonging to the Clr6, Hos2, and Rpd3 lineages.</title>
        <authorList>
            <person name="Nishida H."/>
            <person name="Matsumoto T."/>
            <person name="Kondo S."/>
            <person name="Hamamoto M."/>
            <person name="Yoshikawa H."/>
        </authorList>
    </citation>
    <scope>NUCLEOTIDE SEQUENCE [LARGE SCALE GENOMIC DNA]</scope>
    <source>
        <strain evidence="1 2">NRRL Y-17804</strain>
    </source>
</reference>
<keyword evidence="2" id="KW-1185">Reference proteome</keyword>
<dbReference type="EMBL" id="BACD03000024">
    <property type="protein sequence ID" value="GAO49646.1"/>
    <property type="molecule type" value="Genomic_DNA"/>
</dbReference>
<dbReference type="Gene3D" id="3.40.30.10">
    <property type="entry name" value="Glutaredoxin"/>
    <property type="match status" value="1"/>
</dbReference>
<evidence type="ECO:0000313" key="2">
    <source>
        <dbReference type="Proteomes" id="UP000033140"/>
    </source>
</evidence>
<organism evidence="1 2">
    <name type="scientific">Saitoella complicata (strain BCRC 22490 / CBS 7301 / JCM 7358 / NBRC 10748 / NRRL Y-17804)</name>
    <dbReference type="NCBI Taxonomy" id="698492"/>
    <lineage>
        <taxon>Eukaryota</taxon>
        <taxon>Fungi</taxon>
        <taxon>Dikarya</taxon>
        <taxon>Ascomycota</taxon>
        <taxon>Taphrinomycotina</taxon>
        <taxon>Taphrinomycotina incertae sedis</taxon>
        <taxon>Saitoella</taxon>
    </lineage>
</organism>
<comment type="caution">
    <text evidence="1">The sequence shown here is derived from an EMBL/GenBank/DDBJ whole genome shotgun (WGS) entry which is preliminary data.</text>
</comment>
<gene>
    <name evidence="1" type="ORF">G7K_3795-t1</name>
</gene>
<dbReference type="STRING" id="698492.A0A0E9NIY5"/>
<evidence type="ECO:0000313" key="1">
    <source>
        <dbReference type="EMBL" id="GAO49646.1"/>
    </source>
</evidence>
<name>A0A0E9NIY5_SAICN</name>
<dbReference type="AlphaFoldDB" id="A0A0E9NIY5"/>
<reference evidence="1 2" key="3">
    <citation type="journal article" date="2015" name="Genome Announc.">
        <title>Draft Genome Sequence of the Archiascomycetous Yeast Saitoella complicata.</title>
        <authorList>
            <person name="Yamauchi K."/>
            <person name="Kondo S."/>
            <person name="Hamamoto M."/>
            <person name="Takahashi Y."/>
            <person name="Ogura Y."/>
            <person name="Hayashi T."/>
            <person name="Nishida H."/>
        </authorList>
    </citation>
    <scope>NUCLEOTIDE SEQUENCE [LARGE SCALE GENOMIC DNA]</scope>
    <source>
        <strain evidence="1 2">NRRL Y-17804</strain>
    </source>
</reference>
<reference evidence="1 2" key="1">
    <citation type="journal article" date="2011" name="J. Gen. Appl. Microbiol.">
        <title>Draft genome sequencing of the enigmatic yeast Saitoella complicata.</title>
        <authorList>
            <person name="Nishida H."/>
            <person name="Hamamoto M."/>
            <person name="Sugiyama J."/>
        </authorList>
    </citation>
    <scope>NUCLEOTIDE SEQUENCE [LARGE SCALE GENOMIC DNA]</scope>
    <source>
        <strain evidence="1 2">NRRL Y-17804</strain>
    </source>
</reference>